<dbReference type="InterPro" id="IPR011006">
    <property type="entry name" value="CheY-like_superfamily"/>
</dbReference>
<evidence type="ECO:0000256" key="1">
    <source>
        <dbReference type="ARBA" id="ARBA00022553"/>
    </source>
</evidence>
<dbReference type="SUPFAM" id="SSF52172">
    <property type="entry name" value="CheY-like"/>
    <property type="match status" value="1"/>
</dbReference>
<dbReference type="GO" id="GO:0000160">
    <property type="term" value="P:phosphorelay signal transduction system"/>
    <property type="evidence" value="ECO:0007669"/>
    <property type="project" value="InterPro"/>
</dbReference>
<evidence type="ECO:0000259" key="3">
    <source>
        <dbReference type="PROSITE" id="PS50110"/>
    </source>
</evidence>
<dbReference type="PANTHER" id="PTHR44591:SF3">
    <property type="entry name" value="RESPONSE REGULATORY DOMAIN-CONTAINING PROTEIN"/>
    <property type="match status" value="1"/>
</dbReference>
<dbReference type="PANTHER" id="PTHR44591">
    <property type="entry name" value="STRESS RESPONSE REGULATOR PROTEIN 1"/>
    <property type="match status" value="1"/>
</dbReference>
<protein>
    <recommendedName>
        <fullName evidence="3">Response regulatory domain-containing protein</fullName>
    </recommendedName>
</protein>
<feature type="domain" description="Response regulatory" evidence="3">
    <location>
        <begin position="7"/>
        <end position="124"/>
    </location>
</feature>
<dbReference type="InterPro" id="IPR001789">
    <property type="entry name" value="Sig_transdc_resp-reg_receiver"/>
</dbReference>
<gene>
    <name evidence="4" type="ORF">A2989_01925</name>
</gene>
<name>A0A1F4ZDK1_9BACT</name>
<dbReference type="CDD" id="cd00156">
    <property type="entry name" value="REC"/>
    <property type="match status" value="1"/>
</dbReference>
<dbReference type="EMBL" id="MEXN01000002">
    <property type="protein sequence ID" value="OGD04215.1"/>
    <property type="molecule type" value="Genomic_DNA"/>
</dbReference>
<comment type="caution">
    <text evidence="4">The sequence shown here is derived from an EMBL/GenBank/DDBJ whole genome shotgun (WGS) entry which is preliminary data.</text>
</comment>
<dbReference type="PROSITE" id="PS50110">
    <property type="entry name" value="RESPONSE_REGULATORY"/>
    <property type="match status" value="1"/>
</dbReference>
<dbReference type="AlphaFoldDB" id="A0A1F4ZDK1"/>
<reference evidence="4 5" key="1">
    <citation type="journal article" date="2016" name="Nat. Commun.">
        <title>Thousands of microbial genomes shed light on interconnected biogeochemical processes in an aquifer system.</title>
        <authorList>
            <person name="Anantharaman K."/>
            <person name="Brown C.T."/>
            <person name="Hug L.A."/>
            <person name="Sharon I."/>
            <person name="Castelle C.J."/>
            <person name="Probst A.J."/>
            <person name="Thomas B.C."/>
            <person name="Singh A."/>
            <person name="Wilkins M.J."/>
            <person name="Karaoz U."/>
            <person name="Brodie E.L."/>
            <person name="Williams K.H."/>
            <person name="Hubbard S.S."/>
            <person name="Banfield J.F."/>
        </authorList>
    </citation>
    <scope>NUCLEOTIDE SEQUENCE [LARGE SCALE GENOMIC DNA]</scope>
</reference>
<accession>A0A1F4ZDK1</accession>
<evidence type="ECO:0000313" key="5">
    <source>
        <dbReference type="Proteomes" id="UP000177080"/>
    </source>
</evidence>
<organism evidence="4 5">
    <name type="scientific">Candidatus Amesbacteria bacterium RIFCSPLOWO2_01_FULL_48_25</name>
    <dbReference type="NCBI Taxonomy" id="1797259"/>
    <lineage>
        <taxon>Bacteria</taxon>
        <taxon>Candidatus Amesiibacteriota</taxon>
    </lineage>
</organism>
<sequence>MPEVVKKILLIDDYKVSRDLLQGLLAERGLMVHSAKDGEDGLKLAFEDKYDLILIDLILPRLSTFSVVETMLKPPLALPVDRIAILYTVGSEEMLEPVRELGVRKFVLKSTVDQKKLIGEIISYL</sequence>
<evidence type="ECO:0000256" key="2">
    <source>
        <dbReference type="PROSITE-ProRule" id="PRU00169"/>
    </source>
</evidence>
<dbReference type="Pfam" id="PF00072">
    <property type="entry name" value="Response_reg"/>
    <property type="match status" value="1"/>
</dbReference>
<dbReference type="STRING" id="1797259.A2989_01925"/>
<proteinExistence type="predicted"/>
<keyword evidence="1 2" id="KW-0597">Phosphoprotein</keyword>
<dbReference type="Gene3D" id="3.40.50.2300">
    <property type="match status" value="1"/>
</dbReference>
<dbReference type="InterPro" id="IPR050595">
    <property type="entry name" value="Bact_response_regulator"/>
</dbReference>
<feature type="modified residue" description="4-aspartylphosphate" evidence="2">
    <location>
        <position position="56"/>
    </location>
</feature>
<evidence type="ECO:0000313" key="4">
    <source>
        <dbReference type="EMBL" id="OGD04215.1"/>
    </source>
</evidence>
<dbReference type="Proteomes" id="UP000177080">
    <property type="component" value="Unassembled WGS sequence"/>
</dbReference>
<dbReference type="SMART" id="SM00448">
    <property type="entry name" value="REC"/>
    <property type="match status" value="1"/>
</dbReference>